<comment type="caution">
    <text evidence="2">The sequence shown here is derived from an EMBL/GenBank/DDBJ whole genome shotgun (WGS) entry which is preliminary data.</text>
</comment>
<dbReference type="PATRIC" id="fig|451644.5.peg.4251"/>
<evidence type="ECO:0000313" key="3">
    <source>
        <dbReference type="Proteomes" id="UP000037594"/>
    </source>
</evidence>
<accession>A0A0J8U4L1</accession>
<evidence type="ECO:0000256" key="1">
    <source>
        <dbReference type="SAM" id="MobiDB-lite"/>
    </source>
</evidence>
<gene>
    <name evidence="2" type="ORF">ACT17_20570</name>
</gene>
<protein>
    <submittedName>
        <fullName evidence="2">Uncharacterized protein</fullName>
    </submittedName>
</protein>
<organism evidence="2 3">
    <name type="scientific">Mycolicibacterium conceptionense</name>
    <dbReference type="NCBI Taxonomy" id="451644"/>
    <lineage>
        <taxon>Bacteria</taxon>
        <taxon>Bacillati</taxon>
        <taxon>Actinomycetota</taxon>
        <taxon>Actinomycetes</taxon>
        <taxon>Mycobacteriales</taxon>
        <taxon>Mycobacteriaceae</taxon>
        <taxon>Mycolicibacterium</taxon>
    </lineage>
</organism>
<sequence>MVGRCRRPTHHAYDRYGGRGITVCDRWVDDFWNFVADMGPRPAGLTLDRIDNDGPYSPDNCRWATYKQQSANQRRRPPQCRDNTTGRYVQSA</sequence>
<dbReference type="EMBL" id="LFOD01000021">
    <property type="protein sequence ID" value="KMV16361.1"/>
    <property type="molecule type" value="Genomic_DNA"/>
</dbReference>
<evidence type="ECO:0000313" key="2">
    <source>
        <dbReference type="EMBL" id="KMV16361.1"/>
    </source>
</evidence>
<dbReference type="AlphaFoldDB" id="A0A0J8U4L1"/>
<reference evidence="2 3" key="1">
    <citation type="submission" date="2015-06" db="EMBL/GenBank/DDBJ databases">
        <title>Genome sequence of Mycobacterium conceptionense strain MLE.</title>
        <authorList>
            <person name="Greninger A.L."/>
            <person name="Cunningham G."/>
            <person name="Chiu C.Y."/>
            <person name="Miller S."/>
        </authorList>
    </citation>
    <scope>NUCLEOTIDE SEQUENCE [LARGE SCALE GENOMIC DNA]</scope>
    <source>
        <strain evidence="2 3">MLE</strain>
    </source>
</reference>
<feature type="region of interest" description="Disordered" evidence="1">
    <location>
        <begin position="67"/>
        <end position="92"/>
    </location>
</feature>
<proteinExistence type="predicted"/>
<name>A0A0J8U4L1_9MYCO</name>
<feature type="compositionally biased region" description="Polar residues" evidence="1">
    <location>
        <begin position="81"/>
        <end position="92"/>
    </location>
</feature>
<dbReference type="Proteomes" id="UP000037594">
    <property type="component" value="Unassembled WGS sequence"/>
</dbReference>